<keyword evidence="4" id="KW-0378">Hydrolase</keyword>
<dbReference type="Gene3D" id="3.40.50.200">
    <property type="entry name" value="Peptidase S8/S53 domain"/>
    <property type="match status" value="1"/>
</dbReference>
<dbReference type="PANTHER" id="PTHR19848">
    <property type="entry name" value="WD40 REPEAT PROTEIN"/>
    <property type="match status" value="1"/>
</dbReference>
<dbReference type="SUPFAM" id="SSF50978">
    <property type="entry name" value="WD40 repeat-like"/>
    <property type="match status" value="2"/>
</dbReference>
<dbReference type="InterPro" id="IPR007111">
    <property type="entry name" value="NACHT_NTPase"/>
</dbReference>
<dbReference type="InterPro" id="IPR001680">
    <property type="entry name" value="WD40_rpt"/>
</dbReference>
<evidence type="ECO:0000256" key="3">
    <source>
        <dbReference type="ARBA" id="ARBA00022737"/>
    </source>
</evidence>
<dbReference type="InterPro" id="IPR015943">
    <property type="entry name" value="WD40/YVTN_repeat-like_dom_sf"/>
</dbReference>
<dbReference type="PROSITE" id="PS50082">
    <property type="entry name" value="WD_REPEATS_2"/>
    <property type="match status" value="1"/>
</dbReference>
<keyword evidence="3" id="KW-0677">Repeat</keyword>
<evidence type="ECO:0000256" key="6">
    <source>
        <dbReference type="PROSITE-ProRule" id="PRU00221"/>
    </source>
</evidence>
<dbReference type="Pfam" id="PF00400">
    <property type="entry name" value="WD40"/>
    <property type="match status" value="3"/>
</dbReference>
<organism evidence="9 10">
    <name type="scientific">Bionectria ochroleuca</name>
    <name type="common">Gliocladium roseum</name>
    <dbReference type="NCBI Taxonomy" id="29856"/>
    <lineage>
        <taxon>Eukaryota</taxon>
        <taxon>Fungi</taxon>
        <taxon>Dikarya</taxon>
        <taxon>Ascomycota</taxon>
        <taxon>Pezizomycotina</taxon>
        <taxon>Sordariomycetes</taxon>
        <taxon>Hypocreomycetidae</taxon>
        <taxon>Hypocreales</taxon>
        <taxon>Bionectriaceae</taxon>
        <taxon>Clonostachys</taxon>
    </lineage>
</organism>
<evidence type="ECO:0000256" key="2">
    <source>
        <dbReference type="ARBA" id="ARBA00022670"/>
    </source>
</evidence>
<comment type="caution">
    <text evidence="7">Lacks conserved residue(s) required for the propagation of feature annotation.</text>
</comment>
<name>A0ABY6V2D8_BIOOC</name>
<evidence type="ECO:0000256" key="7">
    <source>
        <dbReference type="PROSITE-ProRule" id="PRU01240"/>
    </source>
</evidence>
<dbReference type="Pfam" id="PF24883">
    <property type="entry name" value="NPHP3_N"/>
    <property type="match status" value="1"/>
</dbReference>
<dbReference type="SMART" id="SM00320">
    <property type="entry name" value="WD40"/>
    <property type="match status" value="8"/>
</dbReference>
<evidence type="ECO:0000256" key="5">
    <source>
        <dbReference type="ARBA" id="ARBA00022825"/>
    </source>
</evidence>
<dbReference type="PANTHER" id="PTHR19848:SF8">
    <property type="entry name" value="F-BOX AND WD REPEAT DOMAIN CONTAINING 7"/>
    <property type="match status" value="1"/>
</dbReference>
<dbReference type="InterPro" id="IPR036322">
    <property type="entry name" value="WD40_repeat_dom_sf"/>
</dbReference>
<keyword evidence="10" id="KW-1185">Reference proteome</keyword>
<dbReference type="InterPro" id="IPR036852">
    <property type="entry name" value="Peptidase_S8/S53_dom_sf"/>
</dbReference>
<dbReference type="PROSITE" id="PS50837">
    <property type="entry name" value="NACHT"/>
    <property type="match status" value="1"/>
</dbReference>
<dbReference type="EMBL" id="CABFNS010001077">
    <property type="protein sequence ID" value="VUC37918.1"/>
    <property type="molecule type" value="Genomic_DNA"/>
</dbReference>
<evidence type="ECO:0000313" key="10">
    <source>
        <dbReference type="Proteomes" id="UP000766486"/>
    </source>
</evidence>
<accession>A0ABY6V2D8</accession>
<comment type="similarity">
    <text evidence="7">Belongs to the peptidase S8 family.</text>
</comment>
<comment type="caution">
    <text evidence="9">The sequence shown here is derived from an EMBL/GenBank/DDBJ whole genome shotgun (WGS) entry which is preliminary data.</text>
</comment>
<gene>
    <name evidence="9" type="ORF">CLO192961_LOCUS487546</name>
</gene>
<feature type="repeat" description="WD" evidence="6">
    <location>
        <begin position="947"/>
        <end position="988"/>
    </location>
</feature>
<dbReference type="InterPro" id="IPR000209">
    <property type="entry name" value="Peptidase_S8/S53_dom"/>
</dbReference>
<protein>
    <recommendedName>
        <fullName evidence="8">NACHT domain-containing protein</fullName>
    </recommendedName>
</protein>
<dbReference type="InterPro" id="IPR027417">
    <property type="entry name" value="P-loop_NTPase"/>
</dbReference>
<dbReference type="PROSITE" id="PS51892">
    <property type="entry name" value="SUBTILASE"/>
    <property type="match status" value="1"/>
</dbReference>
<keyword evidence="5" id="KW-0720">Serine protease</keyword>
<evidence type="ECO:0000256" key="1">
    <source>
        <dbReference type="ARBA" id="ARBA00022574"/>
    </source>
</evidence>
<proteinExistence type="inferred from homology"/>
<evidence type="ECO:0000256" key="4">
    <source>
        <dbReference type="ARBA" id="ARBA00022801"/>
    </source>
</evidence>
<keyword evidence="2" id="KW-0645">Protease</keyword>
<dbReference type="Gene3D" id="2.130.10.10">
    <property type="entry name" value="YVTN repeat-like/Quinoprotein amine dehydrogenase"/>
    <property type="match status" value="3"/>
</dbReference>
<dbReference type="Pfam" id="PF00082">
    <property type="entry name" value="Peptidase_S8"/>
    <property type="match status" value="1"/>
</dbReference>
<keyword evidence="1 6" id="KW-0853">WD repeat</keyword>
<reference evidence="9 10" key="1">
    <citation type="submission" date="2019-06" db="EMBL/GenBank/DDBJ databases">
        <authorList>
            <person name="Broberg M."/>
        </authorList>
    </citation>
    <scope>NUCLEOTIDE SEQUENCE [LARGE SCALE GENOMIC DNA]</scope>
</reference>
<dbReference type="PROSITE" id="PS50294">
    <property type="entry name" value="WD_REPEATS_REGION"/>
    <property type="match status" value="1"/>
</dbReference>
<dbReference type="InterPro" id="IPR056884">
    <property type="entry name" value="NPHP3-like_N"/>
</dbReference>
<dbReference type="Gene3D" id="3.40.50.300">
    <property type="entry name" value="P-loop containing nucleotide triphosphate hydrolases"/>
    <property type="match status" value="1"/>
</dbReference>
<dbReference type="SUPFAM" id="SSF52743">
    <property type="entry name" value="Subtilisin-like"/>
    <property type="match status" value="1"/>
</dbReference>
<sequence>MQEDEDQQSPSSYRGPFDNLFLYAVRYATEEWKVHIISISLGFEVEHVCIKEAINLAFKQGVIIFAAASNDGANRSVMEGLPFPACMPEVICINSCDGNGTAPSKFNPPPVDGSFNFLTLGESVPVQVEWPTGTEKIRLTGTSFAAPVATAIAALLIEFLLQKPLRRQPELRKKALCRDGMIKLFAGMSKSVAGGFQYLLPWSLIECTIKDGEKQSSHDCGKTCRVTAAKNIEDCLNGPFPTSTPLPNLLHDVEAEFDSQTQIDVRGQCLPGTRSKLLEDISSWIDDPKGDRIAWLIGRAGSGKSAIARTVAMRLAETERLGASFFFARGRGTPSVSLFITSIAYQLARHRPQLVSLINRTLKAEPDLARPEKAQLIQWTRLVLDPLRSDTSHIVLVVDGLDEFSEPSTMWDLLRRLGEFKARVQVVITGRRESLNEIDLNGSGVCFDLDSQAITETAHADISLYIQKDLSTLASIPLDDQIIDGLASKSAGLFIYAKVACSYIRGDGDPRGRHRSTVPRQRLEQVLTDQRFEGLDALYSQILIQAAEGPDQQEVSEHLRHILEVIVALFEPMPESFFHQLCEGEMLPETVSARLRSLQSVLVVRETPDQAVQIFHDSFREYILRTGSLAGESRNEGCLAVNVAVAHRNLFNRCIQFMAGSEASGQRAGLEQDPCRLGKVGTSIESVSEALVQKHIDRTVRYACQYWIEHLEETVDSPQITQEMQPSDYRTAQQFFESHLLHWIEALSLMQMIDSAIASLQKLQALLKRSTEASDFGVLVGEAYCFMQSHRWTITHWPLQVYVSALVFSPASSRIKRLFDPVRPSWIAAQPFLDENWSSLEPLVETGHPVKTLCFAPNSTSIAAADESAISVWDYSTRQCHYLPENTADSRAIPVWHVTLSRDSQLLAAASSASNAVDTLTSKRLGALDRYRIVIRELKPDGKLRVLPGHRSPIKCITFSFDSKFFASTAEDGVLRIWDVESGDCTKELQVTNPMRVQEKIEMPVVFSRESSAIVAVAASPGPSILKRWNWKLSTEGPHDIRIDSKATSVVLSEDGNLAAVTLRKGVVEVWEIASGNRLHSVDHQGHSVHRVVFSADGKKLASVSETIQVWNTWTGEAVCSLAGIGASPQIVFSPDLGLLASTRTVGSNFIEVWDIQEGCLRDTLIHGTEWIRSLTFSHDSSFLAGATGKRFFLLWNMLPQRAKEPIIVSTTKSTTSWLKRVFNPHSTTGRLEHRDTSEVSMQVRQRHVETHGKAAITAMHFSLDAEVLVTASDDGMVKFIHTATGTCFKELKTSSKERRVAFCASKGLLAWDRDEEIEIRDVATGKRKGKSFKSLMKMSPVAFSPSGTRLAIANEFVRLVVWNIEEHRQTATWQKFSTTDPVAFSADEKHIAVVSEGCTVKVIDAQNGKECQTLVHPVSAQSKITVNNIAFSKNSTNVAVSLSSGIIVLWNATTERPQHTIKVPSGARPAMTQTMRFDDTGSKLITRLGILHLGTSVDFTPESETYEVEASGEWILWHHTGTVQAEAGEE</sequence>
<dbReference type="SUPFAM" id="SSF52540">
    <property type="entry name" value="P-loop containing nucleoside triphosphate hydrolases"/>
    <property type="match status" value="1"/>
</dbReference>
<dbReference type="Proteomes" id="UP000766486">
    <property type="component" value="Unassembled WGS sequence"/>
</dbReference>
<evidence type="ECO:0000259" key="8">
    <source>
        <dbReference type="PROSITE" id="PS50837"/>
    </source>
</evidence>
<evidence type="ECO:0000313" key="9">
    <source>
        <dbReference type="EMBL" id="VUC37918.1"/>
    </source>
</evidence>
<dbReference type="InterPro" id="IPR023828">
    <property type="entry name" value="Peptidase_S8_Ser-AS"/>
</dbReference>
<feature type="domain" description="NACHT" evidence="8">
    <location>
        <begin position="292"/>
        <end position="403"/>
    </location>
</feature>
<dbReference type="PROSITE" id="PS00138">
    <property type="entry name" value="SUBTILASE_SER"/>
    <property type="match status" value="1"/>
</dbReference>
<dbReference type="CDD" id="cd00306">
    <property type="entry name" value="Peptidases_S8_S53"/>
    <property type="match status" value="1"/>
</dbReference>